<evidence type="ECO:0008006" key="3">
    <source>
        <dbReference type="Google" id="ProtNLM"/>
    </source>
</evidence>
<gene>
    <name evidence="1" type="ORF">GCM10007418_20080</name>
</gene>
<name>A0ABQ1PQI2_9GAMM</name>
<accession>A0ABQ1PQI2</accession>
<dbReference type="RefSeq" id="WP_150278260.1">
    <property type="nucleotide sequence ID" value="NZ_BMFF01000003.1"/>
</dbReference>
<dbReference type="EMBL" id="BMFF01000003">
    <property type="protein sequence ID" value="GGD00822.1"/>
    <property type="molecule type" value="Genomic_DNA"/>
</dbReference>
<sequence length="388" mass="43611">MTEIVLRQVSWEPVTENSTARIEFSIVTPVRDYQVYISGRGLQPQPGLEAGVALAVLAGMRKGWDLRVDGELSESFLAGVYEYMRRFTESFTDFQPVNIKPLGTYKATIASKGAGCASFFSGGADSFFTLIKGKEQITDIVYIHGFDVRLDDFPRRAAVDATCLSVAEALGVNYLPVESNLGKVLQDFGSWPLHAHGLALIAVARMLAGNIGEVRIPGSFSVDEQKPWGSWLYTDHLFSDERLQIVHDACEARRMDKIKHLAGEPLALQNLRVCWERVDGMYNCCRCEKCMRTMTSLEILGVLDKAPVFPLPLDPARVAAVCLPRAGMRIFPQENLRLLRNSGRNLSALEHAICAQIERPIWVARFRLRWKKRMLRCQHHLAKLKVKF</sequence>
<proteinExistence type="predicted"/>
<protein>
    <recommendedName>
        <fullName evidence="3">7-cyano-7-deazaguanine synthase</fullName>
    </recommendedName>
</protein>
<evidence type="ECO:0000313" key="1">
    <source>
        <dbReference type="EMBL" id="GGD00822.1"/>
    </source>
</evidence>
<reference evidence="2" key="1">
    <citation type="journal article" date="2019" name="Int. J. Syst. Evol. Microbiol.">
        <title>The Global Catalogue of Microorganisms (GCM) 10K type strain sequencing project: providing services to taxonomists for standard genome sequencing and annotation.</title>
        <authorList>
            <consortium name="The Broad Institute Genomics Platform"/>
            <consortium name="The Broad Institute Genome Sequencing Center for Infectious Disease"/>
            <person name="Wu L."/>
            <person name="Ma J."/>
        </authorList>
    </citation>
    <scope>NUCLEOTIDE SEQUENCE [LARGE SCALE GENOMIC DNA]</scope>
    <source>
        <strain evidence="2">CGMCC 1.12482</strain>
    </source>
</reference>
<evidence type="ECO:0000313" key="2">
    <source>
        <dbReference type="Proteomes" id="UP000638188"/>
    </source>
</evidence>
<organism evidence="1 2">
    <name type="scientific">Halopseudomonas salina</name>
    <dbReference type="NCBI Taxonomy" id="1323744"/>
    <lineage>
        <taxon>Bacteria</taxon>
        <taxon>Pseudomonadati</taxon>
        <taxon>Pseudomonadota</taxon>
        <taxon>Gammaproteobacteria</taxon>
        <taxon>Pseudomonadales</taxon>
        <taxon>Pseudomonadaceae</taxon>
        <taxon>Halopseudomonas</taxon>
    </lineage>
</organism>
<comment type="caution">
    <text evidence="1">The sequence shown here is derived from an EMBL/GenBank/DDBJ whole genome shotgun (WGS) entry which is preliminary data.</text>
</comment>
<keyword evidence="2" id="KW-1185">Reference proteome</keyword>
<dbReference type="Proteomes" id="UP000638188">
    <property type="component" value="Unassembled WGS sequence"/>
</dbReference>